<dbReference type="Proteomes" id="UP000242474">
    <property type="component" value="Unassembled WGS sequence"/>
</dbReference>
<dbReference type="AlphaFoldDB" id="A0A2G5B497"/>
<evidence type="ECO:0000313" key="3">
    <source>
        <dbReference type="Proteomes" id="UP000242474"/>
    </source>
</evidence>
<proteinExistence type="predicted"/>
<protein>
    <submittedName>
        <fullName evidence="2">Uncharacterized protein</fullName>
    </submittedName>
</protein>
<dbReference type="OrthoDB" id="5552492at2759"/>
<evidence type="ECO:0000256" key="1">
    <source>
        <dbReference type="SAM" id="MobiDB-lite"/>
    </source>
</evidence>
<evidence type="ECO:0000313" key="2">
    <source>
        <dbReference type="EMBL" id="PIA13557.1"/>
    </source>
</evidence>
<dbReference type="EMBL" id="KZ303533">
    <property type="protein sequence ID" value="PIA13557.1"/>
    <property type="molecule type" value="Genomic_DNA"/>
</dbReference>
<name>A0A2G5B497_COERN</name>
<accession>A0A2G5B497</accession>
<feature type="region of interest" description="Disordered" evidence="1">
    <location>
        <begin position="122"/>
        <end position="142"/>
    </location>
</feature>
<organism evidence="2 3">
    <name type="scientific">Coemansia reversa (strain ATCC 12441 / NRRL 1564)</name>
    <dbReference type="NCBI Taxonomy" id="763665"/>
    <lineage>
        <taxon>Eukaryota</taxon>
        <taxon>Fungi</taxon>
        <taxon>Fungi incertae sedis</taxon>
        <taxon>Zoopagomycota</taxon>
        <taxon>Kickxellomycotina</taxon>
        <taxon>Kickxellomycetes</taxon>
        <taxon>Kickxellales</taxon>
        <taxon>Kickxellaceae</taxon>
        <taxon>Coemansia</taxon>
    </lineage>
</organism>
<sequence length="266" mass="29837">MDNNNRRFQIREHTNDSHEGFYDEILETPAGAQQLTITTATATSVSAQSLSQQEYQYLNGTPASHIAAAAVGRRLELGATARPPQFALHQPPSGFNNNTVDEGALEDSVFTTPVMNYHQRAERGRAADGEHSQLMSTGPSDLRSYWDQRPSEAAGNKQLPSLSSFEHQFEEHAGFWNDSIDISQEHDNSFAQQIADGPPTPFENQNSAEIDEDFMLNLNQEGDLERLTRKAMNDASGAWKKLTMDILRKQLDSLDEDEWMYISDCR</sequence>
<feature type="compositionally biased region" description="Basic and acidic residues" evidence="1">
    <location>
        <begin position="122"/>
        <end position="131"/>
    </location>
</feature>
<gene>
    <name evidence="2" type="ORF">COEREDRAFT_83415</name>
</gene>
<keyword evidence="3" id="KW-1185">Reference proteome</keyword>
<reference evidence="2 3" key="1">
    <citation type="journal article" date="2015" name="Genome Biol. Evol.">
        <title>Phylogenomic analyses indicate that early fungi evolved digesting cell walls of algal ancestors of land plants.</title>
        <authorList>
            <person name="Chang Y."/>
            <person name="Wang S."/>
            <person name="Sekimoto S."/>
            <person name="Aerts A.L."/>
            <person name="Choi C."/>
            <person name="Clum A."/>
            <person name="LaButti K.M."/>
            <person name="Lindquist E.A."/>
            <person name="Yee Ngan C."/>
            <person name="Ohm R.A."/>
            <person name="Salamov A.A."/>
            <person name="Grigoriev I.V."/>
            <person name="Spatafora J.W."/>
            <person name="Berbee M.L."/>
        </authorList>
    </citation>
    <scope>NUCLEOTIDE SEQUENCE [LARGE SCALE GENOMIC DNA]</scope>
    <source>
        <strain evidence="2 3">NRRL 1564</strain>
    </source>
</reference>